<proteinExistence type="predicted"/>
<accession>A0AAE9EP79</accession>
<dbReference type="EMBL" id="CP092622">
    <property type="protein sequence ID" value="UMM25671.1"/>
    <property type="molecule type" value="Genomic_DNA"/>
</dbReference>
<evidence type="ECO:0000256" key="1">
    <source>
        <dbReference type="SAM" id="MobiDB-lite"/>
    </source>
</evidence>
<protein>
    <submittedName>
        <fullName evidence="2">Uncharacterized protein</fullName>
    </submittedName>
</protein>
<feature type="compositionally biased region" description="Basic and acidic residues" evidence="1">
    <location>
        <begin position="136"/>
        <end position="151"/>
    </location>
</feature>
<reference evidence="2 3" key="1">
    <citation type="submission" date="2022-04" db="EMBL/GenBank/DDBJ databases">
        <title>Chromosome-level reference genomes for two strains of Caenorhabditis briggsae: an improved platform for comparative genomics.</title>
        <authorList>
            <person name="Stevens L."/>
            <person name="Andersen E."/>
        </authorList>
    </citation>
    <scope>NUCLEOTIDE SEQUENCE [LARGE SCALE GENOMIC DNA]</scope>
    <source>
        <strain evidence="2">VX34</strain>
        <tissue evidence="2">Whole-organism</tissue>
    </source>
</reference>
<sequence length="187" mass="20425">MCVTKKKRKDVRSTRIIGQPPNPPGGGPPMMASSFTPAATATPATRSATAQSADKRHSKSKKMSKEKKSEAERNSEDHGENNMSELKKLAERATSMGKGPPVVPPVKRDAKRIPDGFKSPKDKQYITLEEAVPTFEKARLKGFNDDEKTLKVEATQPSSGDEQKNQNQNQKQKMTSGEKSSAVASKE</sequence>
<evidence type="ECO:0000313" key="2">
    <source>
        <dbReference type="EMBL" id="UMM25671.1"/>
    </source>
</evidence>
<evidence type="ECO:0000313" key="3">
    <source>
        <dbReference type="Proteomes" id="UP000829354"/>
    </source>
</evidence>
<feature type="compositionally biased region" description="Basic and acidic residues" evidence="1">
    <location>
        <begin position="66"/>
        <end position="91"/>
    </location>
</feature>
<feature type="compositionally biased region" description="Low complexity" evidence="1">
    <location>
        <begin position="32"/>
        <end position="52"/>
    </location>
</feature>
<gene>
    <name evidence="2" type="ORF">L5515_005393</name>
</gene>
<dbReference type="Proteomes" id="UP000829354">
    <property type="component" value="Chromosome III"/>
</dbReference>
<dbReference type="AlphaFoldDB" id="A0AAE9EP79"/>
<organism evidence="2 3">
    <name type="scientific">Caenorhabditis briggsae</name>
    <dbReference type="NCBI Taxonomy" id="6238"/>
    <lineage>
        <taxon>Eukaryota</taxon>
        <taxon>Metazoa</taxon>
        <taxon>Ecdysozoa</taxon>
        <taxon>Nematoda</taxon>
        <taxon>Chromadorea</taxon>
        <taxon>Rhabditida</taxon>
        <taxon>Rhabditina</taxon>
        <taxon>Rhabditomorpha</taxon>
        <taxon>Rhabditoidea</taxon>
        <taxon>Rhabditidae</taxon>
        <taxon>Peloderinae</taxon>
        <taxon>Caenorhabditis</taxon>
    </lineage>
</organism>
<name>A0AAE9EP79_CAEBR</name>
<feature type="compositionally biased region" description="Basic residues" evidence="1">
    <location>
        <begin position="1"/>
        <end position="10"/>
    </location>
</feature>
<feature type="region of interest" description="Disordered" evidence="1">
    <location>
        <begin position="1"/>
        <end position="187"/>
    </location>
</feature>
<keyword evidence="3" id="KW-1185">Reference proteome</keyword>
<feature type="compositionally biased region" description="Polar residues" evidence="1">
    <location>
        <begin position="174"/>
        <end position="187"/>
    </location>
</feature>
<feature type="compositionally biased region" description="Basic and acidic residues" evidence="1">
    <location>
        <begin position="106"/>
        <end position="124"/>
    </location>
</feature>
<feature type="compositionally biased region" description="Basic residues" evidence="1">
    <location>
        <begin position="56"/>
        <end position="65"/>
    </location>
</feature>